<evidence type="ECO:0000256" key="1">
    <source>
        <dbReference type="SAM" id="MobiDB-lite"/>
    </source>
</evidence>
<organism evidence="2 3">
    <name type="scientific">Pythium insidiosum</name>
    <name type="common">Pythiosis disease agent</name>
    <dbReference type="NCBI Taxonomy" id="114742"/>
    <lineage>
        <taxon>Eukaryota</taxon>
        <taxon>Sar</taxon>
        <taxon>Stramenopiles</taxon>
        <taxon>Oomycota</taxon>
        <taxon>Peronosporomycetes</taxon>
        <taxon>Pythiales</taxon>
        <taxon>Pythiaceae</taxon>
        <taxon>Pythium</taxon>
    </lineage>
</organism>
<comment type="caution">
    <text evidence="2">The sequence shown here is derived from an EMBL/GenBank/DDBJ whole genome shotgun (WGS) entry which is preliminary data.</text>
</comment>
<dbReference type="Proteomes" id="UP001209570">
    <property type="component" value="Unassembled WGS sequence"/>
</dbReference>
<sequence>MSGKRGRPRKTTAKPSPSPSPSPSASPPPTVDTAVAFCSGYLGRETLCRNPFCRRPLVNPAQAYCESSRFCQLRRGLILHCAWPKVPDEDAAVLSKAFAGRDATATATGGKRKAPTESATTFIADEPSKQTQAVTPSSSIGKRARTVLRNSSRGEDPPAVASVPASSRYGRERAIPGVSFLKLWQAMKEKHDYVAKAALLVPQTVYYNGASMHHYSLILGPVEIGSGSHAEAMGAFHAACSAAFEFLMGLTVYAISEKKKIIEDDKGLA</sequence>
<feature type="region of interest" description="Disordered" evidence="1">
    <location>
        <begin position="1"/>
        <end position="29"/>
    </location>
</feature>
<feature type="compositionally biased region" description="Basic residues" evidence="1">
    <location>
        <begin position="1"/>
        <end position="12"/>
    </location>
</feature>
<evidence type="ECO:0000313" key="3">
    <source>
        <dbReference type="Proteomes" id="UP001209570"/>
    </source>
</evidence>
<name>A0AAD5QAP6_PYTIN</name>
<protein>
    <submittedName>
        <fullName evidence="2">Uncharacterized protein</fullName>
    </submittedName>
</protein>
<feature type="compositionally biased region" description="Pro residues" evidence="1">
    <location>
        <begin position="16"/>
        <end position="29"/>
    </location>
</feature>
<keyword evidence="3" id="KW-1185">Reference proteome</keyword>
<accession>A0AAD5QAP6</accession>
<reference evidence="2" key="1">
    <citation type="submission" date="2021-12" db="EMBL/GenBank/DDBJ databases">
        <title>Prjna785345.</title>
        <authorList>
            <person name="Rujirawat T."/>
            <person name="Krajaejun T."/>
        </authorList>
    </citation>
    <scope>NUCLEOTIDE SEQUENCE</scope>
    <source>
        <strain evidence="2">Pi057C3</strain>
    </source>
</reference>
<feature type="compositionally biased region" description="Polar residues" evidence="1">
    <location>
        <begin position="129"/>
        <end position="140"/>
    </location>
</feature>
<gene>
    <name evidence="2" type="ORF">P43SY_010963</name>
</gene>
<dbReference type="EMBL" id="JAKCXM010000133">
    <property type="protein sequence ID" value="KAJ0401239.1"/>
    <property type="molecule type" value="Genomic_DNA"/>
</dbReference>
<evidence type="ECO:0000313" key="2">
    <source>
        <dbReference type="EMBL" id="KAJ0401239.1"/>
    </source>
</evidence>
<dbReference type="AlphaFoldDB" id="A0AAD5QAP6"/>
<feature type="region of interest" description="Disordered" evidence="1">
    <location>
        <begin position="128"/>
        <end position="166"/>
    </location>
</feature>
<proteinExistence type="predicted"/>